<keyword evidence="6 9" id="KW-0028">Amino-acid biosynthesis</keyword>
<comment type="subunit">
    <text evidence="3 9">Homodimer.</text>
</comment>
<dbReference type="GO" id="GO:0019264">
    <property type="term" value="P:glycine biosynthetic process from serine"/>
    <property type="evidence" value="ECO:0007669"/>
    <property type="project" value="UniProtKB-UniRule"/>
</dbReference>
<gene>
    <name evidence="9" type="primary">glyA</name>
    <name evidence="12" type="ORF">AMET1_0503</name>
</gene>
<feature type="site" description="Plays an important role in substrate specificity" evidence="9">
    <location>
        <position position="224"/>
    </location>
</feature>
<comment type="pathway">
    <text evidence="9">Amino-acid biosynthesis; glycine biosynthesis; glycine from L-serine: step 1/1.</text>
</comment>
<dbReference type="CDD" id="cd00378">
    <property type="entry name" value="SHMT"/>
    <property type="match status" value="1"/>
</dbReference>
<evidence type="ECO:0000256" key="8">
    <source>
        <dbReference type="ARBA" id="ARBA00022898"/>
    </source>
</evidence>
<evidence type="ECO:0000259" key="11">
    <source>
        <dbReference type="Pfam" id="PF00464"/>
    </source>
</evidence>
<dbReference type="InterPro" id="IPR001085">
    <property type="entry name" value="Ser_HO-MeTrfase"/>
</dbReference>
<reference evidence="12 13" key="1">
    <citation type="submission" date="2016-12" db="EMBL/GenBank/DDBJ databases">
        <title>Discovery of methanogenic haloarchaea.</title>
        <authorList>
            <person name="Sorokin D.Y."/>
            <person name="Makarova K.S."/>
            <person name="Abbas B."/>
            <person name="Ferrer M."/>
            <person name="Golyshin P.N."/>
        </authorList>
    </citation>
    <scope>NUCLEOTIDE SEQUENCE [LARGE SCALE GENOMIC DNA]</scope>
    <source>
        <strain evidence="12">AMET1</strain>
    </source>
</reference>
<evidence type="ECO:0000256" key="2">
    <source>
        <dbReference type="ARBA" id="ARBA00006376"/>
    </source>
</evidence>
<keyword evidence="4 9" id="KW-0963">Cytoplasm</keyword>
<dbReference type="Pfam" id="PF00464">
    <property type="entry name" value="SHMT"/>
    <property type="match status" value="1"/>
</dbReference>
<dbReference type="InterPro" id="IPR039429">
    <property type="entry name" value="SHMT-like_dom"/>
</dbReference>
<comment type="function">
    <text evidence="9">Catalyzes the reversible interconversion of serine and glycine with a modified folate serving as the one-carbon carrier. Also exhibits a pteridine-independent aldolase activity toward beta-hydroxyamino acids, producing glycine and aldehydes, via a retro-aldol mechanism.</text>
</comment>
<evidence type="ECO:0000256" key="5">
    <source>
        <dbReference type="ARBA" id="ARBA00022563"/>
    </source>
</evidence>
<dbReference type="GO" id="GO:0008168">
    <property type="term" value="F:methyltransferase activity"/>
    <property type="evidence" value="ECO:0007669"/>
    <property type="project" value="UniProtKB-KW"/>
</dbReference>
<keyword evidence="5 9" id="KW-0554">One-carbon metabolism</keyword>
<dbReference type="GO" id="GO:0005737">
    <property type="term" value="C:cytoplasm"/>
    <property type="evidence" value="ECO:0007669"/>
    <property type="project" value="UniProtKB-SubCell"/>
</dbReference>
<comment type="caution">
    <text evidence="12">The sequence shown here is derived from an EMBL/GenBank/DDBJ whole genome shotgun (WGS) entry which is preliminary data.</text>
</comment>
<dbReference type="GO" id="GO:0035999">
    <property type="term" value="P:tetrahydrofolate interconversion"/>
    <property type="evidence" value="ECO:0007669"/>
    <property type="project" value="InterPro"/>
</dbReference>
<dbReference type="UniPathway" id="UPA00288">
    <property type="reaction ID" value="UER01023"/>
</dbReference>
<keyword evidence="7 9" id="KW-0808">Transferase</keyword>
<proteinExistence type="inferred from homology"/>
<keyword evidence="12" id="KW-0489">Methyltransferase</keyword>
<dbReference type="GO" id="GO:0030170">
    <property type="term" value="F:pyridoxal phosphate binding"/>
    <property type="evidence" value="ECO:0007669"/>
    <property type="project" value="UniProtKB-UniRule"/>
</dbReference>
<keyword evidence="8 9" id="KW-0663">Pyridoxal phosphate</keyword>
<accession>A0A1Y3GBM5</accession>
<name>A0A1Y3GBM5_9EURY</name>
<dbReference type="PROSITE" id="PS00096">
    <property type="entry name" value="SHMT"/>
    <property type="match status" value="1"/>
</dbReference>
<evidence type="ECO:0000256" key="6">
    <source>
        <dbReference type="ARBA" id="ARBA00022605"/>
    </source>
</evidence>
<dbReference type="OrthoDB" id="5821at2157"/>
<feature type="modified residue" description="N6-(pyridoxal phosphate)lysine" evidence="9 10">
    <location>
        <position position="225"/>
    </location>
</feature>
<dbReference type="Gene3D" id="3.40.640.10">
    <property type="entry name" value="Type I PLP-dependent aspartate aminotransferase-like (Major domain)"/>
    <property type="match status" value="1"/>
</dbReference>
<evidence type="ECO:0000256" key="7">
    <source>
        <dbReference type="ARBA" id="ARBA00022679"/>
    </source>
</evidence>
<organism evidence="12 13">
    <name type="scientific">Methanonatronarchaeum thermophilum</name>
    <dbReference type="NCBI Taxonomy" id="1927129"/>
    <lineage>
        <taxon>Archaea</taxon>
        <taxon>Methanobacteriati</taxon>
        <taxon>Methanobacteriota</taxon>
        <taxon>Methanonatronarchaeia</taxon>
        <taxon>Methanonatronarchaeales</taxon>
        <taxon>Methanonatronarchaeaceae</taxon>
        <taxon>Methanonatronarchaeum</taxon>
    </lineage>
</organism>
<dbReference type="SUPFAM" id="SSF53383">
    <property type="entry name" value="PLP-dependent transferases"/>
    <property type="match status" value="1"/>
</dbReference>
<dbReference type="InterPro" id="IPR019798">
    <property type="entry name" value="Ser_HO-MeTrfase_PLP_BS"/>
</dbReference>
<comment type="subcellular location">
    <subcellularLocation>
        <location evidence="9">Cytoplasm</location>
    </subcellularLocation>
</comment>
<evidence type="ECO:0000256" key="1">
    <source>
        <dbReference type="ARBA" id="ARBA00001933"/>
    </source>
</evidence>
<dbReference type="RefSeq" id="WP_086636906.1">
    <property type="nucleotide sequence ID" value="NZ_MRZU01000003.1"/>
</dbReference>
<dbReference type="Gene3D" id="3.90.1150.10">
    <property type="entry name" value="Aspartate Aminotransferase, domain 1"/>
    <property type="match status" value="1"/>
</dbReference>
<evidence type="ECO:0000256" key="4">
    <source>
        <dbReference type="ARBA" id="ARBA00022490"/>
    </source>
</evidence>
<dbReference type="EMBL" id="MRZU01000003">
    <property type="protein sequence ID" value="OUJ18852.1"/>
    <property type="molecule type" value="Genomic_DNA"/>
</dbReference>
<dbReference type="InterPro" id="IPR015421">
    <property type="entry name" value="PyrdxlP-dep_Trfase_major"/>
</dbReference>
<dbReference type="Proteomes" id="UP000195137">
    <property type="component" value="Unassembled WGS sequence"/>
</dbReference>
<sequence length="424" mass="47005">MTSEDIEFIRNKIREHHNWFGSSLPMIASENITSPLTREAVGSDLSHRYAEGDPGKRFYEGCKYLDEIEIKTQELATELFGSETADVRPISGVLANYAAFDALADYGDTVMSLSVPSGGHISHSKFSAAGLMGFDINEFPFDEDNLNIDTEKMCEMIKELEPELIIFGASVIPFPHPVEEAREIADETGSKIMYDAAHVLGLIAGNRFQDPIAEGADAMTASTHKTFPGPQGGVILHKKQFDKEIRKAVFPGTTSNHHLHHMAGLGVTLAEMKEFGEEYANQTIKNAKKLGKALYNQGCHVLGKDKGYTKSHQLLVDVSENGGGATIAKKLENANIIANKNILPWDDVNNTEEPSGIRLGVQELTRVGMKEKDMEVVAELMSRIIVEGEETKKVKEDVREFSDKFNKVHYCYDGRIEAYQFSEI</sequence>
<dbReference type="GO" id="GO:0004372">
    <property type="term" value="F:glycine hydroxymethyltransferase activity"/>
    <property type="evidence" value="ECO:0007669"/>
    <property type="project" value="UniProtKB-UniRule"/>
</dbReference>
<evidence type="ECO:0000313" key="13">
    <source>
        <dbReference type="Proteomes" id="UP000195137"/>
    </source>
</evidence>
<feature type="domain" description="Serine hydroxymethyltransferase-like" evidence="11">
    <location>
        <begin position="11"/>
        <end position="380"/>
    </location>
</feature>
<dbReference type="HAMAP" id="MF_00051">
    <property type="entry name" value="SHMT"/>
    <property type="match status" value="1"/>
</dbReference>
<protein>
    <recommendedName>
        <fullName evidence="9">Serine hydroxymethyltransferase</fullName>
        <shortName evidence="9">SHMT</shortName>
        <shortName evidence="9">Serine methylase</shortName>
        <ecNumber evidence="9">2.1.2.-</ecNumber>
    </recommendedName>
</protein>
<dbReference type="InterPro" id="IPR015424">
    <property type="entry name" value="PyrdxlP-dep_Trfase"/>
</dbReference>
<dbReference type="PIRSF" id="PIRSF000412">
    <property type="entry name" value="SHMT"/>
    <property type="match status" value="1"/>
</dbReference>
<dbReference type="NCBIfam" id="NF000586">
    <property type="entry name" value="PRK00011.1"/>
    <property type="match status" value="1"/>
</dbReference>
<dbReference type="EC" id="2.1.2.-" evidence="9"/>
<dbReference type="PANTHER" id="PTHR11680:SF35">
    <property type="entry name" value="SERINE HYDROXYMETHYLTRANSFERASE 1"/>
    <property type="match status" value="1"/>
</dbReference>
<keyword evidence="13" id="KW-1185">Reference proteome</keyword>
<dbReference type="InterPro" id="IPR015422">
    <property type="entry name" value="PyrdxlP-dep_Trfase_small"/>
</dbReference>
<evidence type="ECO:0000256" key="10">
    <source>
        <dbReference type="PIRSR" id="PIRSR000412-50"/>
    </source>
</evidence>
<comment type="caution">
    <text evidence="9">Lacks conserved residue(s) required for the propagation of feature annotation.</text>
</comment>
<evidence type="ECO:0000313" key="12">
    <source>
        <dbReference type="EMBL" id="OUJ18852.1"/>
    </source>
</evidence>
<dbReference type="InterPro" id="IPR049943">
    <property type="entry name" value="Ser_HO-MeTrfase-like"/>
</dbReference>
<feature type="binding site" evidence="9">
    <location>
        <begin position="119"/>
        <end position="121"/>
    </location>
    <ligand>
        <name>(6S)-5,6,7,8-tetrahydrofolate</name>
        <dbReference type="ChEBI" id="CHEBI:57453"/>
    </ligand>
</feature>
<evidence type="ECO:0000256" key="3">
    <source>
        <dbReference type="ARBA" id="ARBA00011738"/>
    </source>
</evidence>
<evidence type="ECO:0000256" key="9">
    <source>
        <dbReference type="HAMAP-Rule" id="MF_00051"/>
    </source>
</evidence>
<dbReference type="AlphaFoldDB" id="A0A1Y3GBM5"/>
<comment type="similarity">
    <text evidence="2 9">Belongs to the SHMT family.</text>
</comment>
<dbReference type="GO" id="GO:0032259">
    <property type="term" value="P:methylation"/>
    <property type="evidence" value="ECO:0007669"/>
    <property type="project" value="UniProtKB-KW"/>
</dbReference>
<comment type="cofactor">
    <cofactor evidence="1 9 10">
        <name>pyridoxal 5'-phosphate</name>
        <dbReference type="ChEBI" id="CHEBI:597326"/>
    </cofactor>
</comment>
<dbReference type="PANTHER" id="PTHR11680">
    <property type="entry name" value="SERINE HYDROXYMETHYLTRANSFERASE"/>
    <property type="match status" value="1"/>
</dbReference>
<dbReference type="FunFam" id="3.40.640.10:FF:000101">
    <property type="entry name" value="Serine hydroxymethyltransferase"/>
    <property type="match status" value="1"/>
</dbReference>